<dbReference type="AlphaFoldDB" id="A0AAD7LDG8"/>
<name>A0AAD7LDG8_QUISA</name>
<dbReference type="InterPro" id="IPR033121">
    <property type="entry name" value="PEPTIDASE_A1"/>
</dbReference>
<gene>
    <name evidence="7" type="ORF">O6P43_022241</name>
</gene>
<proteinExistence type="inferred from homology"/>
<dbReference type="SUPFAM" id="SSF50630">
    <property type="entry name" value="Acid proteases"/>
    <property type="match status" value="1"/>
</dbReference>
<protein>
    <submittedName>
        <fullName evidence="7">Eukaryotic aspartyl protease family protein</fullName>
    </submittedName>
</protein>
<keyword evidence="3" id="KW-0064">Aspartyl protease</keyword>
<dbReference type="KEGG" id="qsa:O6P43_022241"/>
<evidence type="ECO:0000259" key="6">
    <source>
        <dbReference type="PROSITE" id="PS51767"/>
    </source>
</evidence>
<evidence type="ECO:0000313" key="8">
    <source>
        <dbReference type="Proteomes" id="UP001163823"/>
    </source>
</evidence>
<accession>A0AAD7LDG8</accession>
<keyword evidence="4" id="KW-0378">Hydrolase</keyword>
<dbReference type="PROSITE" id="PS51767">
    <property type="entry name" value="PEPTIDASE_A1"/>
    <property type="match status" value="1"/>
</dbReference>
<dbReference type="PANTHER" id="PTHR47967">
    <property type="entry name" value="OS07G0603500 PROTEIN-RELATED"/>
    <property type="match status" value="1"/>
</dbReference>
<dbReference type="GO" id="GO:0006508">
    <property type="term" value="P:proteolysis"/>
    <property type="evidence" value="ECO:0007669"/>
    <property type="project" value="UniProtKB-KW"/>
</dbReference>
<comment type="similarity">
    <text evidence="1">Belongs to the peptidase A1 family.</text>
</comment>
<dbReference type="InterPro" id="IPR021109">
    <property type="entry name" value="Peptidase_aspartic_dom_sf"/>
</dbReference>
<keyword evidence="5" id="KW-0325">Glycoprotein</keyword>
<evidence type="ECO:0000256" key="2">
    <source>
        <dbReference type="ARBA" id="ARBA00022670"/>
    </source>
</evidence>
<dbReference type="Proteomes" id="UP001163823">
    <property type="component" value="Chromosome 9"/>
</dbReference>
<evidence type="ECO:0000256" key="5">
    <source>
        <dbReference type="ARBA" id="ARBA00023180"/>
    </source>
</evidence>
<keyword evidence="8" id="KW-1185">Reference proteome</keyword>
<reference evidence="7" key="1">
    <citation type="journal article" date="2023" name="Science">
        <title>Elucidation of the pathway for biosynthesis of saponin adjuvants from the soapbark tree.</title>
        <authorList>
            <person name="Reed J."/>
            <person name="Orme A."/>
            <person name="El-Demerdash A."/>
            <person name="Owen C."/>
            <person name="Martin L.B.B."/>
            <person name="Misra R.C."/>
            <person name="Kikuchi S."/>
            <person name="Rejzek M."/>
            <person name="Martin A.C."/>
            <person name="Harkess A."/>
            <person name="Leebens-Mack J."/>
            <person name="Louveau T."/>
            <person name="Stephenson M.J."/>
            <person name="Osbourn A."/>
        </authorList>
    </citation>
    <scope>NUCLEOTIDE SEQUENCE</scope>
    <source>
        <strain evidence="7">S10</strain>
    </source>
</reference>
<dbReference type="EMBL" id="JARAOO010000009">
    <property type="protein sequence ID" value="KAJ7955697.1"/>
    <property type="molecule type" value="Genomic_DNA"/>
</dbReference>
<evidence type="ECO:0000256" key="3">
    <source>
        <dbReference type="ARBA" id="ARBA00022750"/>
    </source>
</evidence>
<dbReference type="Gene3D" id="2.40.70.10">
    <property type="entry name" value="Acid Proteases"/>
    <property type="match status" value="1"/>
</dbReference>
<dbReference type="GO" id="GO:0004190">
    <property type="term" value="F:aspartic-type endopeptidase activity"/>
    <property type="evidence" value="ECO:0007669"/>
    <property type="project" value="UniProtKB-KW"/>
</dbReference>
<evidence type="ECO:0000256" key="4">
    <source>
        <dbReference type="ARBA" id="ARBA00022801"/>
    </source>
</evidence>
<dbReference type="FunFam" id="2.40.70.10:FF:000033">
    <property type="entry name" value="Aspartyl protease family protein"/>
    <property type="match status" value="1"/>
</dbReference>
<dbReference type="Pfam" id="PF14541">
    <property type="entry name" value="TAXi_C"/>
    <property type="match status" value="1"/>
</dbReference>
<dbReference type="InterPro" id="IPR032799">
    <property type="entry name" value="TAXi_C"/>
</dbReference>
<organism evidence="7 8">
    <name type="scientific">Quillaja saponaria</name>
    <name type="common">Soap bark tree</name>
    <dbReference type="NCBI Taxonomy" id="32244"/>
    <lineage>
        <taxon>Eukaryota</taxon>
        <taxon>Viridiplantae</taxon>
        <taxon>Streptophyta</taxon>
        <taxon>Embryophyta</taxon>
        <taxon>Tracheophyta</taxon>
        <taxon>Spermatophyta</taxon>
        <taxon>Magnoliopsida</taxon>
        <taxon>eudicotyledons</taxon>
        <taxon>Gunneridae</taxon>
        <taxon>Pentapetalae</taxon>
        <taxon>rosids</taxon>
        <taxon>fabids</taxon>
        <taxon>Fabales</taxon>
        <taxon>Quillajaceae</taxon>
        <taxon>Quillaja</taxon>
    </lineage>
</organism>
<comment type="caution">
    <text evidence="7">The sequence shown here is derived from an EMBL/GenBank/DDBJ whole genome shotgun (WGS) entry which is preliminary data.</text>
</comment>
<keyword evidence="2 7" id="KW-0645">Protease</keyword>
<evidence type="ECO:0000313" key="7">
    <source>
        <dbReference type="EMBL" id="KAJ7955697.1"/>
    </source>
</evidence>
<sequence>MFVDKRHAGVFGLAYRITSIVHKLGDQGSKKFSYCIGNLTDPDYGYNTLTLGDGAEVEGDSTPLDVYGGHYHVSLDGISLGEKRLEIDPNTFELNRTAIMVKTGVTIDTGTPYTWLAPAAFHELYNKVKEKLDEFLNQWSEPGRLCYEGNVINDLTGFPVVTFYFAGGAELAMDTESMFIQSEPKAFCMTVLENKENNQSKFTIIGLLAQQYYNVAYDINSRKLSLQRIDCELIV</sequence>
<feature type="domain" description="Peptidase A1" evidence="6">
    <location>
        <begin position="1"/>
        <end position="227"/>
    </location>
</feature>
<evidence type="ECO:0000256" key="1">
    <source>
        <dbReference type="ARBA" id="ARBA00007447"/>
    </source>
</evidence>
<dbReference type="GO" id="GO:0005576">
    <property type="term" value="C:extracellular region"/>
    <property type="evidence" value="ECO:0007669"/>
    <property type="project" value="TreeGrafter"/>
</dbReference>
<dbReference type="PANTHER" id="PTHR47967:SF14">
    <property type="entry name" value="EUKARYOTIC ASPARTYL PROTEASE FAMILY PROTEIN"/>
    <property type="match status" value="1"/>
</dbReference>
<dbReference type="InterPro" id="IPR051708">
    <property type="entry name" value="Plant_Aspart_Prot_A1"/>
</dbReference>